<dbReference type="AlphaFoldDB" id="A0AAE9YT58"/>
<dbReference type="CDD" id="cd07377">
    <property type="entry name" value="WHTH_GntR"/>
    <property type="match status" value="1"/>
</dbReference>
<accession>A0AAE9YT58</accession>
<dbReference type="PROSITE" id="PS50949">
    <property type="entry name" value="HTH_GNTR"/>
    <property type="match status" value="1"/>
</dbReference>
<dbReference type="Pfam" id="PF00392">
    <property type="entry name" value="GntR"/>
    <property type="match status" value="1"/>
</dbReference>
<evidence type="ECO:0000256" key="2">
    <source>
        <dbReference type="ARBA" id="ARBA00023125"/>
    </source>
</evidence>
<dbReference type="PANTHER" id="PTHR38445">
    <property type="entry name" value="HTH-TYPE TRANSCRIPTIONAL REPRESSOR YTRA"/>
    <property type="match status" value="1"/>
</dbReference>
<sequence length="126" mass="14587">MTTQWHADTPIYIQLYQQVITRILDGYILEGEALPSVRKVAADYQVNPLTISKAYQMLQDEGIVEKQRGKGLFVKQGVLEFVLKRERETFLSQQWPEILQQISRLKLSPEQLLALSSEKNTEHNND</sequence>
<protein>
    <submittedName>
        <fullName evidence="5">GntR family transcriptional regulator</fullName>
    </submittedName>
</protein>
<dbReference type="InterPro" id="IPR000524">
    <property type="entry name" value="Tscrpt_reg_HTH_GntR"/>
</dbReference>
<dbReference type="GO" id="GO:0003677">
    <property type="term" value="F:DNA binding"/>
    <property type="evidence" value="ECO:0007669"/>
    <property type="project" value="UniProtKB-KW"/>
</dbReference>
<evidence type="ECO:0000313" key="5">
    <source>
        <dbReference type="EMBL" id="WDD99843.1"/>
    </source>
</evidence>
<keyword evidence="3" id="KW-0804">Transcription</keyword>
<dbReference type="KEGG" id="tact:SG35_004000"/>
<dbReference type="Gene3D" id="1.10.10.10">
    <property type="entry name" value="Winged helix-like DNA-binding domain superfamily/Winged helix DNA-binding domain"/>
    <property type="match status" value="1"/>
</dbReference>
<keyword evidence="6" id="KW-1185">Reference proteome</keyword>
<evidence type="ECO:0000256" key="3">
    <source>
        <dbReference type="ARBA" id="ARBA00023163"/>
    </source>
</evidence>
<keyword evidence="2" id="KW-0238">DNA-binding</keyword>
<dbReference type="Proteomes" id="UP000032568">
    <property type="component" value="Chromosome"/>
</dbReference>
<dbReference type="RefSeq" id="WP_044831919.1">
    <property type="nucleotide sequence ID" value="NZ_CP059735.1"/>
</dbReference>
<dbReference type="GO" id="GO:0003700">
    <property type="term" value="F:DNA-binding transcription factor activity"/>
    <property type="evidence" value="ECO:0007669"/>
    <property type="project" value="InterPro"/>
</dbReference>
<evidence type="ECO:0000259" key="4">
    <source>
        <dbReference type="PROSITE" id="PS50949"/>
    </source>
</evidence>
<reference evidence="5 6" key="1">
    <citation type="journal article" date="2015" name="Genome Announc.">
        <title>Draft Genome Sequences of Marine Isolates of Thalassomonas viridans and Thalassomonas actiniarum.</title>
        <authorList>
            <person name="Olonade I."/>
            <person name="van Zyl L.J."/>
            <person name="Trindade M."/>
        </authorList>
    </citation>
    <scope>NUCLEOTIDE SEQUENCE [LARGE SCALE GENOMIC DNA]</scope>
    <source>
        <strain evidence="5 6">A5K-106</strain>
    </source>
</reference>
<keyword evidence="1" id="KW-0805">Transcription regulation</keyword>
<organism evidence="5 6">
    <name type="scientific">Thalassomonas actiniarum</name>
    <dbReference type="NCBI Taxonomy" id="485447"/>
    <lineage>
        <taxon>Bacteria</taxon>
        <taxon>Pseudomonadati</taxon>
        <taxon>Pseudomonadota</taxon>
        <taxon>Gammaproteobacteria</taxon>
        <taxon>Alteromonadales</taxon>
        <taxon>Colwelliaceae</taxon>
        <taxon>Thalassomonas</taxon>
    </lineage>
</organism>
<gene>
    <name evidence="5" type="ORF">SG35_004000</name>
</gene>
<dbReference type="InterPro" id="IPR036390">
    <property type="entry name" value="WH_DNA-bd_sf"/>
</dbReference>
<dbReference type="EMBL" id="CP059735">
    <property type="protein sequence ID" value="WDD99843.1"/>
    <property type="molecule type" value="Genomic_DNA"/>
</dbReference>
<proteinExistence type="predicted"/>
<dbReference type="SUPFAM" id="SSF46785">
    <property type="entry name" value="Winged helix' DNA-binding domain"/>
    <property type="match status" value="1"/>
</dbReference>
<evidence type="ECO:0000256" key="1">
    <source>
        <dbReference type="ARBA" id="ARBA00023015"/>
    </source>
</evidence>
<dbReference type="SMART" id="SM00345">
    <property type="entry name" value="HTH_GNTR"/>
    <property type="match status" value="1"/>
</dbReference>
<feature type="domain" description="HTH gntR-type" evidence="4">
    <location>
        <begin position="9"/>
        <end position="77"/>
    </location>
</feature>
<dbReference type="InterPro" id="IPR036388">
    <property type="entry name" value="WH-like_DNA-bd_sf"/>
</dbReference>
<name>A0AAE9YT58_9GAMM</name>
<dbReference type="PANTHER" id="PTHR38445:SF10">
    <property type="entry name" value="GNTR-FAMILY TRANSCRIPTIONAL REGULATOR"/>
    <property type="match status" value="1"/>
</dbReference>
<dbReference type="Gene3D" id="6.10.250.1220">
    <property type="match status" value="1"/>
</dbReference>
<reference evidence="5 6" key="2">
    <citation type="journal article" date="2022" name="Mar. Drugs">
        <title>Bioassay-Guided Fractionation Leads to the Detection of Cholic Acid Generated by the Rare Thalassomonas sp.</title>
        <authorList>
            <person name="Pheiffer F."/>
            <person name="Schneider Y.K."/>
            <person name="Hansen E.H."/>
            <person name="Andersen J.H."/>
            <person name="Isaksson J."/>
            <person name="Busche T."/>
            <person name="R C."/>
            <person name="Kalinowski J."/>
            <person name="Zyl L.V."/>
            <person name="Trindade M."/>
        </authorList>
    </citation>
    <scope>NUCLEOTIDE SEQUENCE [LARGE SCALE GENOMIC DNA]</scope>
    <source>
        <strain evidence="5 6">A5K-106</strain>
    </source>
</reference>
<evidence type="ECO:0000313" key="6">
    <source>
        <dbReference type="Proteomes" id="UP000032568"/>
    </source>
</evidence>